<dbReference type="PROSITE" id="PS50011">
    <property type="entry name" value="PROTEIN_KINASE_DOM"/>
    <property type="match status" value="1"/>
</dbReference>
<evidence type="ECO:0000256" key="3">
    <source>
        <dbReference type="ARBA" id="ARBA00022679"/>
    </source>
</evidence>
<keyword evidence="6 9" id="KW-0067">ATP-binding</keyword>
<organism evidence="12 13">
    <name type="scientific">Obba rivulosa</name>
    <dbReference type="NCBI Taxonomy" id="1052685"/>
    <lineage>
        <taxon>Eukaryota</taxon>
        <taxon>Fungi</taxon>
        <taxon>Dikarya</taxon>
        <taxon>Basidiomycota</taxon>
        <taxon>Agaricomycotina</taxon>
        <taxon>Agaricomycetes</taxon>
        <taxon>Polyporales</taxon>
        <taxon>Gelatoporiaceae</taxon>
        <taxon>Obba</taxon>
    </lineage>
</organism>
<evidence type="ECO:0000256" key="2">
    <source>
        <dbReference type="ARBA" id="ARBA00022527"/>
    </source>
</evidence>
<evidence type="ECO:0000256" key="4">
    <source>
        <dbReference type="ARBA" id="ARBA00022741"/>
    </source>
</evidence>
<evidence type="ECO:0000256" key="6">
    <source>
        <dbReference type="ARBA" id="ARBA00022840"/>
    </source>
</evidence>
<sequence>MLVSRNISSRLPAAKQPAPARLLRPSCYQLRRRSLSTHESAPNIFWPSNYNLKTFEWPEENLGITIAERGGFYPARLGETFEQGRFVITRKLGWGGFSSVWLAKDQKLQKSVAIKMLTAFGSREIQLGRMKEMEMLKKIASANPSHPGFRHVGKLLHDFEFNSFAGTHVCAVTDVLSFDVPGLLIHSNESRLPLKLVLKLVRDTLKGLSYLHDECKIIHTDLKPDNILLKPTDVEATVMRELSENPSKLWYINKDIAPDELPFHPVAAAPIHFTPDFDGDVGLSWVISDFGHARPHIPDQGGIVQPYALRAPEVIFGLPWGPPIDIWSLGCLMFELATGQWLFSPDVPTDLPREVVHLSQMAQRMQDAHELAPLRRYGKLIGVEDIEKLVNHAIPGVRPIQTMESDMEKYAKDHNGDSLMLGYTKLMRSFLTLDPSRRPRAEEALRDPLLTSL</sequence>
<evidence type="ECO:0000256" key="10">
    <source>
        <dbReference type="RuleBase" id="RU000304"/>
    </source>
</evidence>
<comment type="catalytic activity">
    <reaction evidence="8">
        <text>L-seryl-[protein] + ATP = O-phospho-L-seryl-[protein] + ADP + H(+)</text>
        <dbReference type="Rhea" id="RHEA:17989"/>
        <dbReference type="Rhea" id="RHEA-COMP:9863"/>
        <dbReference type="Rhea" id="RHEA-COMP:11604"/>
        <dbReference type="ChEBI" id="CHEBI:15378"/>
        <dbReference type="ChEBI" id="CHEBI:29999"/>
        <dbReference type="ChEBI" id="CHEBI:30616"/>
        <dbReference type="ChEBI" id="CHEBI:83421"/>
        <dbReference type="ChEBI" id="CHEBI:456216"/>
        <dbReference type="EC" id="2.7.11.1"/>
    </reaction>
</comment>
<keyword evidence="3" id="KW-0808">Transferase</keyword>
<name>A0A8E2DS71_9APHY</name>
<dbReference type="PANTHER" id="PTHR47634">
    <property type="entry name" value="PROTEIN KINASE DOMAIN-CONTAINING PROTEIN-RELATED"/>
    <property type="match status" value="1"/>
</dbReference>
<dbReference type="GO" id="GO:0005524">
    <property type="term" value="F:ATP binding"/>
    <property type="evidence" value="ECO:0007669"/>
    <property type="project" value="UniProtKB-UniRule"/>
</dbReference>
<evidence type="ECO:0000256" key="1">
    <source>
        <dbReference type="ARBA" id="ARBA00012513"/>
    </source>
</evidence>
<reference evidence="12 13" key="1">
    <citation type="submission" date="2016-07" db="EMBL/GenBank/DDBJ databases">
        <title>Draft genome of the white-rot fungus Obba rivulosa 3A-2.</title>
        <authorList>
            <consortium name="DOE Joint Genome Institute"/>
            <person name="Miettinen O."/>
            <person name="Riley R."/>
            <person name="Acob R."/>
            <person name="Barry K."/>
            <person name="Cullen D."/>
            <person name="De Vries R."/>
            <person name="Hainaut M."/>
            <person name="Hatakka A."/>
            <person name="Henrissat B."/>
            <person name="Hilden K."/>
            <person name="Kuo R."/>
            <person name="Labutti K."/>
            <person name="Lipzen A."/>
            <person name="Makela M.R."/>
            <person name="Sandor L."/>
            <person name="Spatafora J.W."/>
            <person name="Grigoriev I.V."/>
            <person name="Hibbett D.S."/>
        </authorList>
    </citation>
    <scope>NUCLEOTIDE SEQUENCE [LARGE SCALE GENOMIC DNA]</scope>
    <source>
        <strain evidence="12 13">3A-2</strain>
    </source>
</reference>
<dbReference type="PROSITE" id="PS00108">
    <property type="entry name" value="PROTEIN_KINASE_ST"/>
    <property type="match status" value="1"/>
</dbReference>
<dbReference type="Proteomes" id="UP000250043">
    <property type="component" value="Unassembled WGS sequence"/>
</dbReference>
<evidence type="ECO:0000259" key="11">
    <source>
        <dbReference type="PROSITE" id="PS50011"/>
    </source>
</evidence>
<dbReference type="InterPro" id="IPR051334">
    <property type="entry name" value="SRPK"/>
</dbReference>
<evidence type="ECO:0000256" key="5">
    <source>
        <dbReference type="ARBA" id="ARBA00022777"/>
    </source>
</evidence>
<dbReference type="Gene3D" id="3.30.200.20">
    <property type="entry name" value="Phosphorylase Kinase, domain 1"/>
    <property type="match status" value="1"/>
</dbReference>
<gene>
    <name evidence="12" type="ORF">OBBRIDRAFT_769089</name>
</gene>
<evidence type="ECO:0000256" key="9">
    <source>
        <dbReference type="PROSITE-ProRule" id="PRU10141"/>
    </source>
</evidence>
<dbReference type="InterPro" id="IPR011009">
    <property type="entry name" value="Kinase-like_dom_sf"/>
</dbReference>
<keyword evidence="5 12" id="KW-0418">Kinase</keyword>
<comment type="catalytic activity">
    <reaction evidence="7">
        <text>L-threonyl-[protein] + ATP = O-phospho-L-threonyl-[protein] + ADP + H(+)</text>
        <dbReference type="Rhea" id="RHEA:46608"/>
        <dbReference type="Rhea" id="RHEA-COMP:11060"/>
        <dbReference type="Rhea" id="RHEA-COMP:11605"/>
        <dbReference type="ChEBI" id="CHEBI:15378"/>
        <dbReference type="ChEBI" id="CHEBI:30013"/>
        <dbReference type="ChEBI" id="CHEBI:30616"/>
        <dbReference type="ChEBI" id="CHEBI:61977"/>
        <dbReference type="ChEBI" id="CHEBI:456216"/>
        <dbReference type="EC" id="2.7.11.1"/>
    </reaction>
</comment>
<dbReference type="Gene3D" id="1.10.510.10">
    <property type="entry name" value="Transferase(Phosphotransferase) domain 1"/>
    <property type="match status" value="1"/>
</dbReference>
<feature type="binding site" evidence="9">
    <location>
        <position position="115"/>
    </location>
    <ligand>
        <name>ATP</name>
        <dbReference type="ChEBI" id="CHEBI:30616"/>
    </ligand>
</feature>
<protein>
    <recommendedName>
        <fullName evidence="1">non-specific serine/threonine protein kinase</fullName>
        <ecNumber evidence="1">2.7.11.1</ecNumber>
    </recommendedName>
</protein>
<proteinExistence type="inferred from homology"/>
<evidence type="ECO:0000256" key="7">
    <source>
        <dbReference type="ARBA" id="ARBA00047899"/>
    </source>
</evidence>
<evidence type="ECO:0000256" key="8">
    <source>
        <dbReference type="ARBA" id="ARBA00048679"/>
    </source>
</evidence>
<dbReference type="GO" id="GO:0005634">
    <property type="term" value="C:nucleus"/>
    <property type="evidence" value="ECO:0007669"/>
    <property type="project" value="TreeGrafter"/>
</dbReference>
<dbReference type="GO" id="GO:0005737">
    <property type="term" value="C:cytoplasm"/>
    <property type="evidence" value="ECO:0007669"/>
    <property type="project" value="TreeGrafter"/>
</dbReference>
<dbReference type="Pfam" id="PF00069">
    <property type="entry name" value="Pkinase"/>
    <property type="match status" value="2"/>
</dbReference>
<keyword evidence="4 9" id="KW-0547">Nucleotide-binding</keyword>
<dbReference type="PANTHER" id="PTHR47634:SF9">
    <property type="entry name" value="PROTEIN KINASE DOMAIN-CONTAINING PROTEIN-RELATED"/>
    <property type="match status" value="1"/>
</dbReference>
<evidence type="ECO:0000313" key="12">
    <source>
        <dbReference type="EMBL" id="OCH94721.1"/>
    </source>
</evidence>
<dbReference type="EMBL" id="KV722341">
    <property type="protein sequence ID" value="OCH94721.1"/>
    <property type="molecule type" value="Genomic_DNA"/>
</dbReference>
<accession>A0A8E2DS71</accession>
<dbReference type="SUPFAM" id="SSF56112">
    <property type="entry name" value="Protein kinase-like (PK-like)"/>
    <property type="match status" value="1"/>
</dbReference>
<dbReference type="PROSITE" id="PS00107">
    <property type="entry name" value="PROTEIN_KINASE_ATP"/>
    <property type="match status" value="1"/>
</dbReference>
<evidence type="ECO:0000313" key="13">
    <source>
        <dbReference type="Proteomes" id="UP000250043"/>
    </source>
</evidence>
<keyword evidence="2 10" id="KW-0723">Serine/threonine-protein kinase</keyword>
<dbReference type="OrthoDB" id="5979581at2759"/>
<dbReference type="AlphaFoldDB" id="A0A8E2DS71"/>
<keyword evidence="13" id="KW-1185">Reference proteome</keyword>
<dbReference type="InterPro" id="IPR000719">
    <property type="entry name" value="Prot_kinase_dom"/>
</dbReference>
<feature type="domain" description="Protein kinase" evidence="11">
    <location>
        <begin position="86"/>
        <end position="450"/>
    </location>
</feature>
<dbReference type="InterPro" id="IPR017441">
    <property type="entry name" value="Protein_kinase_ATP_BS"/>
</dbReference>
<dbReference type="GO" id="GO:0050684">
    <property type="term" value="P:regulation of mRNA processing"/>
    <property type="evidence" value="ECO:0007669"/>
    <property type="project" value="TreeGrafter"/>
</dbReference>
<dbReference type="GO" id="GO:0004674">
    <property type="term" value="F:protein serine/threonine kinase activity"/>
    <property type="evidence" value="ECO:0007669"/>
    <property type="project" value="UniProtKB-KW"/>
</dbReference>
<dbReference type="SMART" id="SM00220">
    <property type="entry name" value="S_TKc"/>
    <property type="match status" value="1"/>
</dbReference>
<dbReference type="InterPro" id="IPR008271">
    <property type="entry name" value="Ser/Thr_kinase_AS"/>
</dbReference>
<dbReference type="GO" id="GO:0000245">
    <property type="term" value="P:spliceosomal complex assembly"/>
    <property type="evidence" value="ECO:0007669"/>
    <property type="project" value="TreeGrafter"/>
</dbReference>
<dbReference type="EC" id="2.7.11.1" evidence="1"/>
<comment type="similarity">
    <text evidence="10">Belongs to the protein kinase superfamily.</text>
</comment>